<gene>
    <name evidence="2" type="ORF">EVAR_49106_1</name>
</gene>
<protein>
    <submittedName>
        <fullName evidence="2">Uncharacterized protein</fullName>
    </submittedName>
</protein>
<feature type="region of interest" description="Disordered" evidence="1">
    <location>
        <begin position="90"/>
        <end position="110"/>
    </location>
</feature>
<evidence type="ECO:0000313" key="2">
    <source>
        <dbReference type="EMBL" id="GBP90376.1"/>
    </source>
</evidence>
<evidence type="ECO:0000313" key="3">
    <source>
        <dbReference type="Proteomes" id="UP000299102"/>
    </source>
</evidence>
<keyword evidence="3" id="KW-1185">Reference proteome</keyword>
<proteinExistence type="predicted"/>
<organism evidence="2 3">
    <name type="scientific">Eumeta variegata</name>
    <name type="common">Bagworm moth</name>
    <name type="synonym">Eumeta japonica</name>
    <dbReference type="NCBI Taxonomy" id="151549"/>
    <lineage>
        <taxon>Eukaryota</taxon>
        <taxon>Metazoa</taxon>
        <taxon>Ecdysozoa</taxon>
        <taxon>Arthropoda</taxon>
        <taxon>Hexapoda</taxon>
        <taxon>Insecta</taxon>
        <taxon>Pterygota</taxon>
        <taxon>Neoptera</taxon>
        <taxon>Endopterygota</taxon>
        <taxon>Lepidoptera</taxon>
        <taxon>Glossata</taxon>
        <taxon>Ditrysia</taxon>
        <taxon>Tineoidea</taxon>
        <taxon>Psychidae</taxon>
        <taxon>Oiketicinae</taxon>
        <taxon>Eumeta</taxon>
    </lineage>
</organism>
<sequence length="110" mass="12612">MGRTVSTNEALWRLLSFQIHERYPTVVHCVLGTENGQRVYFTEANAAQPERPPSTTLTSFFCKCCEADPSAAALCRIENANYTWNRNQKKFQRRKQGTPVPDWPQVFSTD</sequence>
<name>A0A4C1ZPI0_EUMVA</name>
<dbReference type="OrthoDB" id="8121869at2759"/>
<accession>A0A4C1ZPI0</accession>
<comment type="caution">
    <text evidence="2">The sequence shown here is derived from an EMBL/GenBank/DDBJ whole genome shotgun (WGS) entry which is preliminary data.</text>
</comment>
<dbReference type="Proteomes" id="UP000299102">
    <property type="component" value="Unassembled WGS sequence"/>
</dbReference>
<dbReference type="EMBL" id="BGZK01002078">
    <property type="protein sequence ID" value="GBP90376.1"/>
    <property type="molecule type" value="Genomic_DNA"/>
</dbReference>
<evidence type="ECO:0000256" key="1">
    <source>
        <dbReference type="SAM" id="MobiDB-lite"/>
    </source>
</evidence>
<reference evidence="2 3" key="1">
    <citation type="journal article" date="2019" name="Commun. Biol.">
        <title>The bagworm genome reveals a unique fibroin gene that provides high tensile strength.</title>
        <authorList>
            <person name="Kono N."/>
            <person name="Nakamura H."/>
            <person name="Ohtoshi R."/>
            <person name="Tomita M."/>
            <person name="Numata K."/>
            <person name="Arakawa K."/>
        </authorList>
    </citation>
    <scope>NUCLEOTIDE SEQUENCE [LARGE SCALE GENOMIC DNA]</scope>
</reference>
<dbReference type="AlphaFoldDB" id="A0A4C1ZPI0"/>